<sequence length="307" mass="34773">MLLLSLGIIFAIGECGHAQSLRGCLIMFGVDTCGTGYRCQDGQCIPDNGQSNSCFSDLDCSRNERCVNRRCVTRGRMCTSDLECSINEQCTNRRCIPRGKLCRYNFECPSNERCENRRCVSREEVCTFDYECPYGYCNRGICEGRELCTDDYECPGNQRCENGKCVSRGELCKDDYECPRNQRCENGKCVSRGEVCTFDFQCLLSPNGRCRRGICFYNITSPVCRLDYECPNGWCNGGICEDIFPTTPTPTLCYPNTNRPCPLGYRCRRGMCEEDVPTLPNTCRSSRDCQRFHQCLGGRCVPRIVIG</sequence>
<evidence type="ECO:0000313" key="2">
    <source>
        <dbReference type="EnsemblMetazoa" id="G24398.1:cds"/>
    </source>
</evidence>
<reference evidence="2" key="1">
    <citation type="submission" date="2022-08" db="UniProtKB">
        <authorList>
            <consortium name="EnsemblMetazoa"/>
        </authorList>
    </citation>
    <scope>IDENTIFICATION</scope>
    <source>
        <strain evidence="2">05x7-T-G4-1.051#20</strain>
    </source>
</reference>
<protein>
    <recommendedName>
        <fullName evidence="4">Tenascin-X</fullName>
    </recommendedName>
</protein>
<dbReference type="OrthoDB" id="6136115at2759"/>
<evidence type="ECO:0008006" key="4">
    <source>
        <dbReference type="Google" id="ProtNLM"/>
    </source>
</evidence>
<feature type="signal peptide" evidence="1">
    <location>
        <begin position="1"/>
        <end position="18"/>
    </location>
</feature>
<organism evidence="2 3">
    <name type="scientific">Magallana gigas</name>
    <name type="common">Pacific oyster</name>
    <name type="synonym">Crassostrea gigas</name>
    <dbReference type="NCBI Taxonomy" id="29159"/>
    <lineage>
        <taxon>Eukaryota</taxon>
        <taxon>Metazoa</taxon>
        <taxon>Spiralia</taxon>
        <taxon>Lophotrochozoa</taxon>
        <taxon>Mollusca</taxon>
        <taxon>Bivalvia</taxon>
        <taxon>Autobranchia</taxon>
        <taxon>Pteriomorphia</taxon>
        <taxon>Ostreida</taxon>
        <taxon>Ostreoidea</taxon>
        <taxon>Ostreidae</taxon>
        <taxon>Magallana</taxon>
    </lineage>
</organism>
<accession>A0A8W8KNS3</accession>
<evidence type="ECO:0000256" key="1">
    <source>
        <dbReference type="SAM" id="SignalP"/>
    </source>
</evidence>
<dbReference type="Proteomes" id="UP000005408">
    <property type="component" value="Unassembled WGS sequence"/>
</dbReference>
<dbReference type="EnsemblMetazoa" id="G24398.1">
    <property type="protein sequence ID" value="G24398.1:cds"/>
    <property type="gene ID" value="G24398"/>
</dbReference>
<evidence type="ECO:0000313" key="3">
    <source>
        <dbReference type="Proteomes" id="UP000005408"/>
    </source>
</evidence>
<proteinExistence type="predicted"/>
<dbReference type="PANTHER" id="PTHR36519:SF9">
    <property type="entry name" value="EB DOMAIN-CONTAINING PROTEIN-RELATED"/>
    <property type="match status" value="1"/>
</dbReference>
<dbReference type="OMA" id="RTPALEC"/>
<name>A0A8W8KNS3_MAGGI</name>
<feature type="chain" id="PRO_5036479641" description="Tenascin-X" evidence="1">
    <location>
        <begin position="19"/>
        <end position="307"/>
    </location>
</feature>
<keyword evidence="1" id="KW-0732">Signal</keyword>
<dbReference type="AlphaFoldDB" id="A0A8W8KNS3"/>
<keyword evidence="3" id="KW-1185">Reference proteome</keyword>
<dbReference type="PANTHER" id="PTHR36519">
    <property type="entry name" value="FIP (FUNGUS-INDUCED PROTEIN) RELATED-RELATED"/>
    <property type="match status" value="1"/>
</dbReference>